<gene>
    <name evidence="7" type="ORF">C1645_859393</name>
</gene>
<protein>
    <submittedName>
        <fullName evidence="7">Kinase-like domain-containing protein</fullName>
    </submittedName>
</protein>
<dbReference type="InterPro" id="IPR000719">
    <property type="entry name" value="Prot_kinase_dom"/>
</dbReference>
<keyword evidence="3" id="KW-0547">Nucleotide-binding</keyword>
<dbReference type="OrthoDB" id="76895at2759"/>
<feature type="non-terminal residue" evidence="7">
    <location>
        <position position="1"/>
    </location>
</feature>
<keyword evidence="8" id="KW-1185">Reference proteome</keyword>
<evidence type="ECO:0000259" key="6">
    <source>
        <dbReference type="PROSITE" id="PS50011"/>
    </source>
</evidence>
<feature type="domain" description="Protein kinase" evidence="6">
    <location>
        <begin position="1"/>
        <end position="140"/>
    </location>
</feature>
<evidence type="ECO:0000256" key="3">
    <source>
        <dbReference type="ARBA" id="ARBA00022741"/>
    </source>
</evidence>
<evidence type="ECO:0000313" key="7">
    <source>
        <dbReference type="EMBL" id="RIA84265.1"/>
    </source>
</evidence>
<sequence>GNSIHKDLHLGNVLQSKDRYSFISDFGSCKPADETDTKKIYGVMPYMAPEILRGKEYTQKSDVYSLGIIINEIISIIPPFNDEPHDYYLALDICRGNRPKIRDETPDFLKELIQKCWDANPENRPTSKEVFDNFVSHVYVDNQSSEEIQYSKYSKQVEELKELTYNFTPITKSTTKTQLYETHTQAIYTSRLLNFSNLPEPVNCSNQKEFISSRNTAANAYTSECLGCIITDLNKLDFYAKSNCIWYMVNLSNLNSLF</sequence>
<dbReference type="AlphaFoldDB" id="A0A397SJE8"/>
<dbReference type="SUPFAM" id="SSF56112">
    <property type="entry name" value="Protein kinase-like (PK-like)"/>
    <property type="match status" value="1"/>
</dbReference>
<dbReference type="EMBL" id="QKYT01000505">
    <property type="protein sequence ID" value="RIA84265.1"/>
    <property type="molecule type" value="Genomic_DNA"/>
</dbReference>
<evidence type="ECO:0000256" key="5">
    <source>
        <dbReference type="ARBA" id="ARBA00022840"/>
    </source>
</evidence>
<dbReference type="GO" id="GO:0007254">
    <property type="term" value="P:JNK cascade"/>
    <property type="evidence" value="ECO:0007669"/>
    <property type="project" value="TreeGrafter"/>
</dbReference>
<keyword evidence="2" id="KW-0808">Transferase</keyword>
<keyword evidence="4 7" id="KW-0418">Kinase</keyword>
<dbReference type="GO" id="GO:0006955">
    <property type="term" value="P:immune response"/>
    <property type="evidence" value="ECO:0007669"/>
    <property type="project" value="TreeGrafter"/>
</dbReference>
<evidence type="ECO:0000313" key="8">
    <source>
        <dbReference type="Proteomes" id="UP000265703"/>
    </source>
</evidence>
<evidence type="ECO:0000256" key="2">
    <source>
        <dbReference type="ARBA" id="ARBA00022679"/>
    </source>
</evidence>
<proteinExistence type="predicted"/>
<organism evidence="7 8">
    <name type="scientific">Glomus cerebriforme</name>
    <dbReference type="NCBI Taxonomy" id="658196"/>
    <lineage>
        <taxon>Eukaryota</taxon>
        <taxon>Fungi</taxon>
        <taxon>Fungi incertae sedis</taxon>
        <taxon>Mucoromycota</taxon>
        <taxon>Glomeromycotina</taxon>
        <taxon>Glomeromycetes</taxon>
        <taxon>Glomerales</taxon>
        <taxon>Glomeraceae</taxon>
        <taxon>Glomus</taxon>
    </lineage>
</organism>
<keyword evidence="1" id="KW-0723">Serine/threonine-protein kinase</keyword>
<dbReference type="PANTHER" id="PTHR46716:SF1">
    <property type="entry name" value="MITOGEN-ACTIVATED PROTEIN KINASE KINASE KINASE 7"/>
    <property type="match status" value="1"/>
</dbReference>
<keyword evidence="5" id="KW-0067">ATP-binding</keyword>
<comment type="caution">
    <text evidence="7">The sequence shown here is derived from an EMBL/GenBank/DDBJ whole genome shotgun (WGS) entry which is preliminary data.</text>
</comment>
<dbReference type="GO" id="GO:0004709">
    <property type="term" value="F:MAP kinase kinase kinase activity"/>
    <property type="evidence" value="ECO:0007669"/>
    <property type="project" value="TreeGrafter"/>
</dbReference>
<accession>A0A397SJE8</accession>
<name>A0A397SJE8_9GLOM</name>
<dbReference type="InterPro" id="IPR011009">
    <property type="entry name" value="Kinase-like_dom_sf"/>
</dbReference>
<evidence type="ECO:0000256" key="1">
    <source>
        <dbReference type="ARBA" id="ARBA00022527"/>
    </source>
</evidence>
<dbReference type="PROSITE" id="PS50011">
    <property type="entry name" value="PROTEIN_KINASE_DOM"/>
    <property type="match status" value="1"/>
</dbReference>
<dbReference type="Proteomes" id="UP000265703">
    <property type="component" value="Unassembled WGS sequence"/>
</dbReference>
<dbReference type="PANTHER" id="PTHR46716">
    <property type="entry name" value="MITOGEN-ACTIVATED PROTEIN KINASE KINASE KINASE 7"/>
    <property type="match status" value="1"/>
</dbReference>
<evidence type="ECO:0000256" key="4">
    <source>
        <dbReference type="ARBA" id="ARBA00022777"/>
    </source>
</evidence>
<dbReference type="GO" id="GO:0005524">
    <property type="term" value="F:ATP binding"/>
    <property type="evidence" value="ECO:0007669"/>
    <property type="project" value="UniProtKB-KW"/>
</dbReference>
<reference evidence="7 8" key="1">
    <citation type="submission" date="2018-06" db="EMBL/GenBank/DDBJ databases">
        <title>Comparative genomics reveals the genomic features of Rhizophagus irregularis, R. cerebriforme, R. diaphanum and Gigaspora rosea, and their symbiotic lifestyle signature.</title>
        <authorList>
            <person name="Morin E."/>
            <person name="San Clemente H."/>
            <person name="Chen E.C.H."/>
            <person name="De La Providencia I."/>
            <person name="Hainaut M."/>
            <person name="Kuo A."/>
            <person name="Kohler A."/>
            <person name="Murat C."/>
            <person name="Tang N."/>
            <person name="Roy S."/>
            <person name="Loubradou J."/>
            <person name="Henrissat B."/>
            <person name="Grigoriev I.V."/>
            <person name="Corradi N."/>
            <person name="Roux C."/>
            <person name="Martin F.M."/>
        </authorList>
    </citation>
    <scope>NUCLEOTIDE SEQUENCE [LARGE SCALE GENOMIC DNA]</scope>
    <source>
        <strain evidence="7 8">DAOM 227022</strain>
    </source>
</reference>
<dbReference type="Gene3D" id="1.10.510.10">
    <property type="entry name" value="Transferase(Phosphotransferase) domain 1"/>
    <property type="match status" value="1"/>
</dbReference>
<dbReference type="Pfam" id="PF00069">
    <property type="entry name" value="Pkinase"/>
    <property type="match status" value="1"/>
</dbReference>